<dbReference type="GO" id="GO:0016740">
    <property type="term" value="F:transferase activity"/>
    <property type="evidence" value="ECO:0007669"/>
    <property type="project" value="UniProtKB-KW"/>
</dbReference>
<dbReference type="FunFam" id="3.30.559.10:FF:000037">
    <property type="entry name" value="Nonribosomal peptide synthase Pes1"/>
    <property type="match status" value="1"/>
</dbReference>
<keyword evidence="11" id="KW-1185">Reference proteome</keyword>
<dbReference type="Gene3D" id="3.30.559.30">
    <property type="entry name" value="Nonribosomal peptide synthetase, condensation domain"/>
    <property type="match status" value="8"/>
</dbReference>
<dbReference type="InterPro" id="IPR020845">
    <property type="entry name" value="AMP-binding_CS"/>
</dbReference>
<dbReference type="InterPro" id="IPR036736">
    <property type="entry name" value="ACP-like_sf"/>
</dbReference>
<dbReference type="Gene3D" id="3.30.559.10">
    <property type="entry name" value="Chloramphenicol acetyltransferase-like domain"/>
    <property type="match status" value="6"/>
</dbReference>
<dbReference type="InterPro" id="IPR023213">
    <property type="entry name" value="CAT-like_dom_sf"/>
</dbReference>
<dbReference type="CDD" id="cd19542">
    <property type="entry name" value="CT_NRPS-like"/>
    <property type="match status" value="3"/>
</dbReference>
<dbReference type="PANTHER" id="PTHR45398">
    <property type="match status" value="1"/>
</dbReference>
<evidence type="ECO:0000256" key="2">
    <source>
        <dbReference type="ARBA" id="ARBA00022450"/>
    </source>
</evidence>
<dbReference type="PROSITE" id="PS00455">
    <property type="entry name" value="AMP_BINDING"/>
    <property type="match status" value="1"/>
</dbReference>
<comment type="pathway">
    <text evidence="1">Secondary metabolite biosynthesis.</text>
</comment>
<feature type="domain" description="Carrier" evidence="9">
    <location>
        <begin position="785"/>
        <end position="861"/>
    </location>
</feature>
<dbReference type="FunFam" id="3.30.559.10:FF:000031">
    <property type="entry name" value="Nonribosomal peptide synthase Pes1"/>
    <property type="match status" value="1"/>
</dbReference>
<evidence type="ECO:0000256" key="1">
    <source>
        <dbReference type="ARBA" id="ARBA00005179"/>
    </source>
</evidence>
<feature type="domain" description="Carrier" evidence="9">
    <location>
        <begin position="5245"/>
        <end position="5321"/>
    </location>
</feature>
<reference evidence="10 11" key="1">
    <citation type="submission" date="2019-04" db="EMBL/GenBank/DDBJ databases">
        <title>Friends and foes A comparative genomics studyof 23 Aspergillus species from section Flavi.</title>
        <authorList>
            <consortium name="DOE Joint Genome Institute"/>
            <person name="Kjaerbolling I."/>
            <person name="Vesth T."/>
            <person name="Frisvad J.C."/>
            <person name="Nybo J.L."/>
            <person name="Theobald S."/>
            <person name="Kildgaard S."/>
            <person name="Isbrandt T."/>
            <person name="Kuo A."/>
            <person name="Sato A."/>
            <person name="Lyhne E.K."/>
            <person name="Kogle M.E."/>
            <person name="Wiebenga A."/>
            <person name="Kun R.S."/>
            <person name="Lubbers R.J."/>
            <person name="Makela M.R."/>
            <person name="Barry K."/>
            <person name="Chovatia M."/>
            <person name="Clum A."/>
            <person name="Daum C."/>
            <person name="Haridas S."/>
            <person name="He G."/>
            <person name="LaButti K."/>
            <person name="Lipzen A."/>
            <person name="Mondo S."/>
            <person name="Riley R."/>
            <person name="Salamov A."/>
            <person name="Simmons B.A."/>
            <person name="Magnuson J.K."/>
            <person name="Henrissat B."/>
            <person name="Mortensen U.H."/>
            <person name="Larsen T.O."/>
            <person name="Devries R.P."/>
            <person name="Grigoriev I.V."/>
            <person name="Machida M."/>
            <person name="Baker S.E."/>
            <person name="Andersen M.R."/>
        </authorList>
    </citation>
    <scope>NUCLEOTIDE SEQUENCE [LARGE SCALE GENOMIC DNA]</scope>
    <source>
        <strain evidence="10 11">IBT 29228</strain>
    </source>
</reference>
<evidence type="ECO:0000256" key="6">
    <source>
        <dbReference type="ARBA" id="ARBA00022737"/>
    </source>
</evidence>
<keyword evidence="3" id="KW-0597">Phosphoprotein</keyword>
<comment type="similarity">
    <text evidence="7">Belongs to the NRP synthetase family.</text>
</comment>
<dbReference type="CDD" id="cd19534">
    <property type="entry name" value="E_NRPS"/>
    <property type="match status" value="1"/>
</dbReference>
<proteinExistence type="inferred from homology"/>
<dbReference type="InterPro" id="IPR000873">
    <property type="entry name" value="AMP-dep_synth/lig_dom"/>
</dbReference>
<feature type="domain" description="Carrier" evidence="9">
    <location>
        <begin position="3081"/>
        <end position="3157"/>
    </location>
</feature>
<dbReference type="EMBL" id="ML736283">
    <property type="protein sequence ID" value="KAE8374499.1"/>
    <property type="molecule type" value="Genomic_DNA"/>
</dbReference>
<keyword evidence="4" id="KW-0436">Ligase</keyword>
<dbReference type="SUPFAM" id="SSF52777">
    <property type="entry name" value="CoA-dependent acyltransferases"/>
    <property type="match status" value="14"/>
</dbReference>
<dbReference type="PROSITE" id="PS50075">
    <property type="entry name" value="CARRIER"/>
    <property type="match status" value="4"/>
</dbReference>
<dbReference type="Proteomes" id="UP000326198">
    <property type="component" value="Unassembled WGS sequence"/>
</dbReference>
<dbReference type="FunFam" id="3.30.559.30:FF:000003">
    <property type="entry name" value="Nonribosomal peptide synthase SidD"/>
    <property type="match status" value="1"/>
</dbReference>
<evidence type="ECO:0000256" key="5">
    <source>
        <dbReference type="ARBA" id="ARBA00022679"/>
    </source>
</evidence>
<sequence length="5965" mass="663556">MSHSTLCLLPKFGPLSEGPKRPMSMRIRIGRPEATQLISAWQEGQLDALLQTTWALVLYRYTGSGDICFGYQHPTADDSATHSLDSEVIDTCRLSISEDDTIHGLLEKAKSPIDLANSAERCGALSVVNRNFRLYNTLMMIRNCCETTRTSTDIPVQPVTAITLPNECRIRLHVKILHEDIGIFMEWWNNDMSAEQIKSMSTYFQQTLARVLAADDMAVSKLSGILESDWARIRKFNAVTPESHDRCIHEVIHEQTLLQPESEAVCSWDGSLTYRELDLLASQLAYHLQAQGVGPEVRVALCFDKSKWNIVAMLAVLKAGGAFVPLDPTHPASRLQSLIRSVQARIMLCSRNHAESLRAVSENLIPLDSDTWEELSIPRGDVSLLTEVKGSNAAYVIFTSGSTGEPKGTLMEHKAYVSSAMAHAPRLRIFPNSRMLQFAAHTFDASLVEILTVLLSGACTCVPSEEARLNNTTRVINDMRVNSASLTPSFVDFINISDVPGLENLALVGEAMSQSHLETWSRINLINGFGPTETAVSAAINSKVTRSSDSRDIGFPTGGRCWVVDSDDHNQLVPVGCIGEMLFEGPSLARGYVNNPQKTAEVFIYDPSWTKDQGEGSGRRFYKTGDLVRYNSEAGSLTYIGRKDTQVKFHGQRIELGEIEDNLNTDSNIKHCLVFLPKSGFSEGRIVAVLSSPIFDENLDSEPSPLRLLEDPKKGSLISQIRDRLSARLPVYMIPTVWLCVEMLPLLVSGKLDRKATANWVAKLENDPNMRLTKLKTMFNESSIRSENVIEEQLASIWSRVLNVPRNHISLDESFLSLGGDSIAGLTCVGFCTKQGIGITVQDILRSKSIRDLATRTKEIQQPASYEEITEKPFSLSPIQKLHFMVRQEGQGHFNQSVLTRLNQQIEEHDLRRSIETLINRHSMLRSRLTDLGAEGLQQRITDDVAGSYRWRIHDVNHQDWIEHVVADSQSSVNAFTGPVLAVDMFHKDGKDYVLSLVAHHLVVDIVSWRIILEDLEDLLLNPDEAKSQTGSLPFQTWCQMQANKCQEPNTALDNLPSPDFAYWGMEKCPAIYGDVDCEIFEVDAENTHTLLIDCHQSLQTEPIDVFLASLLYSFQQTFGDRSLPVIYNEGHAEDDPIKTLIHVKDIRRRVTDNGRQDFARRMVGDAKDRGHPSPMEISFNYVGQHRDLQRQDGLFQLMNQMAGETGRGGGASDFGEKTPRFALFEISAMAIQGRLRFTFSFSRYMKHQQSIREWISNCRALLKYLGPKLQSLAPRPTLSSFPMLSLTYEELETMFSTKLLSVGIKSPEEIEDIYPCSRMQQGILLSRARDDRLYSVHGTFEVKGSRSQPDLNRLVLAWQQVVMHHPMLRTIFVDKLTSQELFCQVVLKAIDSQTSILQCIDESEVLATFDEQGPMTYVGSRPPHRFTICQTAAGKLFCRLEMNHVSMDGSSISIITRDLQLAYAGKLETHRRPMFKNFLHYLRDQDGSTEYWCSYLSDSRPCHFPVLNDGVLNEKQLRSIRLNVNFYSELLEACEKGGITLSTAISTAWGLTLSKFCGSDDVCFSYLASLRDMPVEDIESIIGPVITLLACRMKIPGDRLLIDSLHQVQNDYMEQLSHRNTSLIDIQHALKLSDTTLFNTGISYRKLPTKKANAEEVQFVEVGSIYDPAEFPVYVNVEVTDDVAHIDLNYWTTALSVGQAENVASVFLKVLENVAYYQDTKVSMIDALSDRNKQHIATWNSHAAEAVNSRTVHQMFDERAKSHPDTLAIKAWDGDLTYAKLNELSSILAAYLTKVGVGSGVLVPLDVEKSLWQAVSVLAVLKAGGICAPVPENNSQTSYLDWLADHGAQVALATPARAQSLERIMPYVISVGKSFCEHLPNESASFTAQPSDECYVILTEGSSSSAKSIVLNHYAILSRATAFNSALNMHSKASLLQYAPYTSDIFVQELFGTLMSGGCLCIPSDNDESDLPTSINTLGANFLSITPTIASAINPSDVPGVQCVSLVGEFLTEKVKTAWSKCAQLHTFYGTAECSSTSIHSAVNGSSKMANIGRSIDCATWLVDPLNHNVLVPVGCVGELVLDGPGICQRYLHDEEQRDQNIIENPAWSLEIKRQTAGDNDAGAQLPRSMLKTGDLARYNSDGTLVYMGRKDKLLTYGAMKDIYSLEQRIDSIVLPDNRCAVEVIGSCDGHGTTDYLAVFILFEDRYFKNVDQSHQMIAQPSPQFQSLVTKVLTSLLRSMPATQVPSFYFPVQDMPLTLSGRLDRQALRCAAQRLPDNILLAYKIKSAEGSYLSRANADYWKRYLADVEPCIFPSLSLAADENKYGSIDLMLQDGAKVQSFCQAADVTISSLLHVIWGLVLRCYTGLEDICFGYQALDSQDILACRINLHDEVELRRAVRNTIQELDQGAKHYIPLSELRQELGLQETQVFNTLVLSNGSNDTGVIKGLCMLSEYMIIVDAKKPESCESISLHYSKADLSDRNIFDIVECFEHIFNSVIHTPGLEVLVGDIDFLSQQSCTRLCEWNANLPDRPEKCAHEIIRQQALSLPLSAPAICAWDANFTYSEVEHLSTRLAQHLIGLGVGPEIFVALFFEKSAWYVIAQVAVLKAGGAFISLDPTHPEARLRGLVEDVGAHVMLCSVKHTEKASRLCNVAFSVCEATIDGLKIPPTVIPTSPASINNAAYAIFTSGTTGKPKVSVIEHISLGAAASALKEIFRMGPGTRFLQFSNYIFDVNVLETIIALMAGACTCIPSEEERLNDLSGAINRMGVTICSMTPSTTSTLSPKSIPALKTVITGGEKMTKSHVDRWADRRVINAYGPSEATVASTASVKADAGRRLTDDYNSIGTAFAGRAWIVDPKNYHRLLPIGAIGELVLEGCNVGRGYLNNVEKTKEVFITDAKWTGHSGLKEVFKKKERMYRTGDLVRYNSDGSLCFISRKDTQIKLNGQRVELEEIEQQSIGYLPMNTQAAVEMVTPEARTVAKCLAVFFTANDSADNNGNGSDLLLPMSEVTVDTVKKLHSSLKESLPTVMIPKLFFPVRRLPCAATGKLDRKGLRAMVEPLSKEQLKQYTTFNDDSREVAEGGAEGKLRALWEEVLGLAPGSVSTGDSFFGIGGDSLSAMKLVGAADSQGIALTVADIYANPILAEMAKICEPSEEVADAVTVEPFSLLPSSVRKGVLQEVADQCDVHEESICDIYPCSPVQEGLITLSTRQQGAYIARPIFKLANEVNLERLRAAWQQTVDELDILRTRILHTDSMGFLQVVLNVEPISWATAATIDEIMEDTPDLPNQRGVLTAYAIVQPKDSSSRYFIWTIHHALYDGWSVPLVLKRVQELYKDGSTPGSTIPYSHFISHLQDKDLTKSDEFWRSQLADISCSPFPQSKASLPDAVRVGNRHHDSVDIGRAPESKDLTLPELIRAAWAIVISAHTGSGDVCFGETLMGRNIGLRGITEVAGPVLTTVPTRVQVDNELLVTQFLQNIRKLTTAMIPHQHSGLQRIRKLNDNTSLACDFQNLLVIQTDEEAMNGELWIPENNQTSSDFFTHPLTVECKISGSKLLLTVHHDEIVLNGWQTEKLTNQFTHVILQLLTFSESDIRKVGDLDVASPQDKQEILSWNQRQPTRVDRCVHDIIREKASVQPEAPAICAWDGQLSYKEMYGYASSFSAYLNSRGVGPETLVPICLDKSVWAVVTILGILIAGGAFVPLDPAHPTSRHKEILEEIEARVILCSPQYRNRYTGSVKAVIPVSQETIRAYSALTRKTSTPDRAAPSNMAYAIFTSGSTGRPKGIIIDHRALSSSAAAFSPIVHLNENSRAFQFASLTFDAAIMEVLATLMHGGCICIPSEDERLNDVAGAIRRMDVSWAFLTPSIASIIEPSTVPSLKVLACGGEKLSREVVLKWAHRVKLINGYGPTETTVFAVLNDVSPSTDPACIGYGIPSTLTWVIDPENHNRLSPLGAIGELALEGAALAREYLKSPEKTADSFIDEPTWIKDFPRSLPSPRRIYKTGDLVRYNSDGSIEYISRKDHQVKIHGLRMELGEIEHRLCEDRRVRHAVVILPKSGLIQKRLVAILSLEFLNSGNGLNSDGPCELISQDQMGGAYSELQEIQKTLESQLPIYMVPQTWAVIKKLPMLVSGKLDRKKLTAWIEKIDESTHDRIMQDYDNIKRGNTEQKNEEDNDSSINILRDIFTQVLNIPSSKIDLSRSFVSLGGDSITGMAIISRARKHGLSLTLHNILQSKSITELALTSTVIVPAVKHEEKSGELFNLSPIQSLFMQTTDESKGTARFNQSMTVCLTEQTRPDTVKNAIKAVVDRHSMFRARFSKSSDGNWKQTITKDIDSSYRFRTHSINNPGDMLPEIAESQQCLDIQNGPIFAADLFEIHGHEQVLFVVANHLCVDMVSWRIVLQDMQEFIETGTLSSDKPLSFQGWCDLQIEKSKRESGVIQLPFSIEPPNLAYWGMADSQNLYGHVKMESFTLNEEATAFILGRCHEALRTETVEILLSAVFHSFRRVFADRNVPTIYNEGHGREAWDDSIDLSRTVGWFTAMCPLHIDEGSDIIDTLKRVKDTRRKITNDSRAYFSQSLLHPTKDGPTSFPVPLEVIFNYLGQLQQLERNDSLFQHYGGAFDAETFELAGDMGPRTPRFALFEISAIIIKDKLHVSFTYNRNMQHRSRIQSWVSECRRTLEEEVLSLKDYSPAPTLSDYPLLPTTYGGLDDFVRKTLPKVGVESWDRVEDIYPCSAVQEGILLSQLRDPHGYMFHGIFEVRSLQGKLVDSALLRKAWTMIVSRHPALRTLFIESNYKGGTFDQLVVKASGDDIFEFECDESLAFAKLDQVKLHDINANRRIKLPQHLTVCTTTSGKVFMKIEMNHAIIDGGSIDVLFRDLALAYNNQLPAGSGPRYSDYIKYTQSQVHDKALKHWKRYLTGARPCHLSFSAKSSGDRQLGSHLMSFSRFSDLQKLCKDNSVTLANLTLSAWAIVLRSFTGSDDICFGYPSAGRDSPVPGIHDAVGIFINMVCCRVKFTSGQTLEDVSKMVQSDYIGNLPYQNCSLAQIQHELGQQGQSLFNTTLSIQNRSAPKDSSDKTISFEMQKAYDPTEYPVTVNVETTKGREGIMLRYWTNTVSDSQAKDLADAIAKVFTCFIENPSRLVSELKLSPGQNPSAMGVSSLMDLDSLNSDALRKLIDIRVNEIITRMLKEGTLAMPTVHELHVKASEDSFKSKQVPLKRDLSDSMLTLTNRSRASIDTRESTDIEKRLWELWSSALGLSPDIVNRKGSFFKLGGDSIAAMKMVGAAREEGLSLSVADVFGNPVFEDMLAIVVTKDTPAVPDTHMQVTQLNEKVPEPPVVVTSTVLPDEISILRPMPIDDSSLQASICSKIGVFRGGIADVLPVTDFQAMSITASLFKSRWMLNYFFLDGKGPLDIRRLRESFLRVVDAFDILRTVFVCFHGQFFQVVLRKMRPQIVVHETEESLDEYTESLQQRDREQDPRQGEQYVQFYVVKKKNTDHHRILIRMSHTQFDGVCLPRIMSAIKMGYEGSPIPPTSSFSNYMRMLPGSMTPEHYRHWSTLLQGSKMTEIIRRQAPNNFQHIGSFAAQKKAIEISATAIGDVTLATVMQSAWAMTLAKLSAQSDVVFGLTISGRNATIPGIESTVGPCLNMIPVRVKFGDRWTGLGIFRYLQDQQVANMPYESLGFREIIRNCTDWPDSTFFTTSVFHQNVEYEGHMQLDDNMYRMGGAGVVDNFPDITVVSKPTGDGKLDITVAYSQRSAINTPFATKILDMLCETAHSLITNPQIALPSPSTLRSLPCQVIDDLPRPTEEHFLNSNLNSRSISELLVHSDILNKTWQQVLPNKDPETPRPPFQLNSSFFGLGGDIFSMGQLAWCLEQEGLQVRLEELLEHPTFLGHLAVLAVHNAKQESLVERTRTTESTARPPSVSVKGRTKTANWNPLGKAVTLARRLTTKWSSKA</sequence>
<dbReference type="Gene3D" id="1.10.1200.10">
    <property type="entry name" value="ACP-like"/>
    <property type="match status" value="5"/>
</dbReference>
<dbReference type="FunFam" id="3.30.559.10:FF:000017">
    <property type="entry name" value="Nonribosomal peptide synthase Pes1"/>
    <property type="match status" value="2"/>
</dbReference>
<dbReference type="SUPFAM" id="SSF47336">
    <property type="entry name" value="ACP-like"/>
    <property type="match status" value="4"/>
</dbReference>
<dbReference type="NCBIfam" id="TIGR01733">
    <property type="entry name" value="AA-adenyl-dom"/>
    <property type="match status" value="3"/>
</dbReference>
<dbReference type="InterPro" id="IPR006162">
    <property type="entry name" value="Ppantetheine_attach_site"/>
</dbReference>
<dbReference type="Pfam" id="PF00550">
    <property type="entry name" value="PP-binding"/>
    <property type="match status" value="4"/>
</dbReference>
<dbReference type="FunFam" id="3.40.50.12780:FF:000014">
    <property type="entry name" value="Nonribosomal peptide synthetase 1"/>
    <property type="match status" value="3"/>
</dbReference>
<dbReference type="CDD" id="cd19545">
    <property type="entry name" value="FUM14_C_NRPS-like"/>
    <property type="match status" value="1"/>
</dbReference>
<dbReference type="Gene3D" id="3.30.300.30">
    <property type="match status" value="4"/>
</dbReference>
<evidence type="ECO:0000313" key="10">
    <source>
        <dbReference type="EMBL" id="KAE8374499.1"/>
    </source>
</evidence>
<name>A0A5N7AZK5_9EURO</name>
<feature type="region of interest" description="Disordered" evidence="8">
    <location>
        <begin position="5918"/>
        <end position="5938"/>
    </location>
</feature>
<organism evidence="10 11">
    <name type="scientific">Aspergillus bertholletiae</name>
    <dbReference type="NCBI Taxonomy" id="1226010"/>
    <lineage>
        <taxon>Eukaryota</taxon>
        <taxon>Fungi</taxon>
        <taxon>Dikarya</taxon>
        <taxon>Ascomycota</taxon>
        <taxon>Pezizomycotina</taxon>
        <taxon>Eurotiomycetes</taxon>
        <taxon>Eurotiomycetidae</taxon>
        <taxon>Eurotiales</taxon>
        <taxon>Aspergillaceae</taxon>
        <taxon>Aspergillus</taxon>
        <taxon>Aspergillus subgen. Circumdati</taxon>
    </lineage>
</organism>
<gene>
    <name evidence="10" type="ORF">BDV26DRAFT_295929</name>
</gene>
<feature type="domain" description="Carrier" evidence="9">
    <location>
        <begin position="4175"/>
        <end position="4251"/>
    </location>
</feature>
<dbReference type="FunFam" id="3.30.559.30:FF:000009">
    <property type="entry name" value="Nonribosomal peptide synthase Pes1"/>
    <property type="match status" value="1"/>
</dbReference>
<dbReference type="GO" id="GO:0019748">
    <property type="term" value="P:secondary metabolic process"/>
    <property type="evidence" value="ECO:0007669"/>
    <property type="project" value="UniProtKB-ARBA"/>
</dbReference>
<evidence type="ECO:0000259" key="9">
    <source>
        <dbReference type="PROSITE" id="PS50075"/>
    </source>
</evidence>
<dbReference type="InterPro" id="IPR009081">
    <property type="entry name" value="PP-bd_ACP"/>
</dbReference>
<dbReference type="CDD" id="cd05918">
    <property type="entry name" value="A_NRPS_SidN3_like"/>
    <property type="match status" value="4"/>
</dbReference>
<dbReference type="FunFam" id="3.30.559.30:FF:000002">
    <property type="entry name" value="Nonribosomal peptide synthase Pes1"/>
    <property type="match status" value="1"/>
</dbReference>
<dbReference type="Pfam" id="PF00668">
    <property type="entry name" value="Condensation"/>
    <property type="match status" value="6"/>
</dbReference>
<dbReference type="SUPFAM" id="SSF56801">
    <property type="entry name" value="Acetyl-CoA synthetase-like"/>
    <property type="match status" value="4"/>
</dbReference>
<evidence type="ECO:0000256" key="3">
    <source>
        <dbReference type="ARBA" id="ARBA00022553"/>
    </source>
</evidence>
<keyword evidence="2" id="KW-0596">Phosphopantetheine</keyword>
<evidence type="ECO:0000313" key="11">
    <source>
        <dbReference type="Proteomes" id="UP000326198"/>
    </source>
</evidence>
<dbReference type="InterPro" id="IPR042099">
    <property type="entry name" value="ANL_N_sf"/>
</dbReference>
<dbReference type="FunFam" id="3.30.559.10:FF:000016">
    <property type="entry name" value="Nonribosomal peptide synthase Pes1"/>
    <property type="match status" value="2"/>
</dbReference>
<dbReference type="PROSITE" id="PS00012">
    <property type="entry name" value="PHOSPHOPANTETHEINE"/>
    <property type="match status" value="3"/>
</dbReference>
<dbReference type="GO" id="GO:1904091">
    <property type="term" value="F:non-ribosomal peptide synthetase activity"/>
    <property type="evidence" value="ECO:0007669"/>
    <property type="project" value="UniProtKB-ARBA"/>
</dbReference>
<accession>A0A5N7AZK5</accession>
<dbReference type="FunFam" id="3.30.300.30:FF:000015">
    <property type="entry name" value="Nonribosomal peptide synthase SidD"/>
    <property type="match status" value="3"/>
</dbReference>
<dbReference type="FunFam" id="1.10.1200.10:FF:000005">
    <property type="entry name" value="Nonribosomal peptide synthetase 1"/>
    <property type="match status" value="2"/>
</dbReference>
<protein>
    <recommendedName>
        <fullName evidence="9">Carrier domain-containing protein</fullName>
    </recommendedName>
</protein>
<dbReference type="Gene3D" id="3.40.50.12780">
    <property type="entry name" value="N-terminal domain of ligase-like"/>
    <property type="match status" value="4"/>
</dbReference>
<dbReference type="OrthoDB" id="416786at2759"/>
<dbReference type="FunFam" id="3.30.559.30:FF:000005">
    <property type="entry name" value="Nonribosomal peptide synthase Pes1"/>
    <property type="match status" value="1"/>
</dbReference>
<dbReference type="GO" id="GO:0016874">
    <property type="term" value="F:ligase activity"/>
    <property type="evidence" value="ECO:0007669"/>
    <property type="project" value="UniProtKB-KW"/>
</dbReference>
<dbReference type="InterPro" id="IPR001242">
    <property type="entry name" value="Condensation_dom"/>
</dbReference>
<evidence type="ECO:0000256" key="4">
    <source>
        <dbReference type="ARBA" id="ARBA00022598"/>
    </source>
</evidence>
<dbReference type="NCBIfam" id="NF003417">
    <property type="entry name" value="PRK04813.1"/>
    <property type="match status" value="4"/>
</dbReference>
<dbReference type="Pfam" id="PF00501">
    <property type="entry name" value="AMP-binding"/>
    <property type="match status" value="4"/>
</dbReference>
<dbReference type="FunFam" id="3.40.50.980:FF:000001">
    <property type="entry name" value="Non-ribosomal peptide synthetase"/>
    <property type="match status" value="2"/>
</dbReference>
<keyword evidence="5" id="KW-0808">Transferase</keyword>
<dbReference type="FunFam" id="1.10.1200.10:FF:000026">
    <property type="entry name" value="Nonribosomal peptide synthase Pes1"/>
    <property type="match status" value="1"/>
</dbReference>
<evidence type="ECO:0000256" key="8">
    <source>
        <dbReference type="SAM" id="MobiDB-lite"/>
    </source>
</evidence>
<evidence type="ECO:0000256" key="7">
    <source>
        <dbReference type="ARBA" id="ARBA00029454"/>
    </source>
</evidence>
<dbReference type="PANTHER" id="PTHR45398:SF1">
    <property type="entry name" value="ENZYME, PUTATIVE (JCVI)-RELATED"/>
    <property type="match status" value="1"/>
</dbReference>
<dbReference type="FunFam" id="1.10.1200.10:FF:000024">
    <property type="entry name" value="Nonribosomal peptide synthase Pes1"/>
    <property type="match status" value="1"/>
</dbReference>
<keyword evidence="6" id="KW-0677">Repeat</keyword>
<dbReference type="InterPro" id="IPR010071">
    <property type="entry name" value="AA_adenyl_dom"/>
</dbReference>
<dbReference type="InterPro" id="IPR045851">
    <property type="entry name" value="AMP-bd_C_sf"/>
</dbReference>